<proteinExistence type="predicted"/>
<keyword evidence="2" id="KW-1185">Reference proteome</keyword>
<evidence type="ECO:0000313" key="2">
    <source>
        <dbReference type="Proteomes" id="UP000825799"/>
    </source>
</evidence>
<dbReference type="EMBL" id="CP080590">
    <property type="protein sequence ID" value="QYO75623.1"/>
    <property type="molecule type" value="Genomic_DNA"/>
</dbReference>
<sequence>MDRIIAAIGAALRAIGRTVWVTCKKTGRLVMHLIPDFGAGAPLPAAAVQRRSNDNGARQVTAPTGAALAVKTLAQRMAAGTVTMQDMHNVPADTVKWMSQLDHIQLCKLICVEDLGGYMSGRREVRGLPAYLQMQERPSKSRTAEREMAHTPIAALAI</sequence>
<evidence type="ECO:0000313" key="1">
    <source>
        <dbReference type="EMBL" id="QYO75623.1"/>
    </source>
</evidence>
<gene>
    <name evidence="1" type="ORF">K1X15_13385</name>
</gene>
<name>A0ABX8W9R5_9HYPH</name>
<dbReference type="RefSeq" id="WP_220304121.1">
    <property type="nucleotide sequence ID" value="NZ_CP080590.1"/>
</dbReference>
<dbReference type="Proteomes" id="UP000825799">
    <property type="component" value="Chromosome"/>
</dbReference>
<reference evidence="1 2" key="1">
    <citation type="submission" date="2021-08" db="EMBL/GenBank/DDBJ databases">
        <title>Devosia salina sp. nov., isolated from the South China Sea sediment.</title>
        <authorList>
            <person name="Zhou Z."/>
        </authorList>
    </citation>
    <scope>NUCLEOTIDE SEQUENCE [LARGE SCALE GENOMIC DNA]</scope>
    <source>
        <strain evidence="1 2">SCS-3</strain>
    </source>
</reference>
<organism evidence="1 2">
    <name type="scientific">Devosia salina</name>
    <dbReference type="NCBI Taxonomy" id="2860336"/>
    <lineage>
        <taxon>Bacteria</taxon>
        <taxon>Pseudomonadati</taxon>
        <taxon>Pseudomonadota</taxon>
        <taxon>Alphaproteobacteria</taxon>
        <taxon>Hyphomicrobiales</taxon>
        <taxon>Devosiaceae</taxon>
        <taxon>Devosia</taxon>
    </lineage>
</organism>
<protein>
    <submittedName>
        <fullName evidence="1">Uncharacterized protein</fullName>
    </submittedName>
</protein>
<accession>A0ABX8W9R5</accession>